<accession>A0AAD6MR51</accession>
<keyword evidence="4" id="KW-1185">Reference proteome</keyword>
<protein>
    <recommendedName>
        <fullName evidence="2">DUF2293 domain-containing protein</fullName>
    </recommendedName>
</protein>
<dbReference type="Pfam" id="PF10056">
    <property type="entry name" value="DUF2293"/>
    <property type="match status" value="1"/>
</dbReference>
<feature type="compositionally biased region" description="Basic residues" evidence="1">
    <location>
        <begin position="1"/>
        <end position="23"/>
    </location>
</feature>
<dbReference type="InterPro" id="IPR018744">
    <property type="entry name" value="DUF2293"/>
</dbReference>
<evidence type="ECO:0000313" key="4">
    <source>
        <dbReference type="Proteomes" id="UP001215712"/>
    </source>
</evidence>
<feature type="domain" description="DUF2293" evidence="2">
    <location>
        <begin position="158"/>
        <end position="240"/>
    </location>
</feature>
<feature type="region of interest" description="Disordered" evidence="1">
    <location>
        <begin position="1"/>
        <end position="58"/>
    </location>
</feature>
<dbReference type="AlphaFoldDB" id="A0AAD6MR51"/>
<gene>
    <name evidence="3" type="ORF">N7493_011394</name>
</gene>
<reference evidence="3" key="1">
    <citation type="journal article" date="2023" name="IMA Fungus">
        <title>Comparative genomic study of the Penicillium genus elucidates a diverse pangenome and 15 lateral gene transfer events.</title>
        <authorList>
            <person name="Petersen C."/>
            <person name="Sorensen T."/>
            <person name="Nielsen M.R."/>
            <person name="Sondergaard T.E."/>
            <person name="Sorensen J.L."/>
            <person name="Fitzpatrick D.A."/>
            <person name="Frisvad J.C."/>
            <person name="Nielsen K.L."/>
        </authorList>
    </citation>
    <scope>NUCLEOTIDE SEQUENCE</scope>
    <source>
        <strain evidence="3">IBT 17514</strain>
    </source>
</reference>
<reference evidence="3" key="2">
    <citation type="submission" date="2023-01" db="EMBL/GenBank/DDBJ databases">
        <authorList>
            <person name="Petersen C."/>
        </authorList>
    </citation>
    <scope>NUCLEOTIDE SEQUENCE</scope>
    <source>
        <strain evidence="3">IBT 17514</strain>
    </source>
</reference>
<evidence type="ECO:0000259" key="2">
    <source>
        <dbReference type="Pfam" id="PF10056"/>
    </source>
</evidence>
<feature type="compositionally biased region" description="Basic and acidic residues" evidence="1">
    <location>
        <begin position="24"/>
        <end position="37"/>
    </location>
</feature>
<dbReference type="PANTHER" id="PTHR38113:SF2">
    <property type="entry name" value="DUF2293 DOMAIN-CONTAINING PROTEIN"/>
    <property type="match status" value="1"/>
</dbReference>
<proteinExistence type="predicted"/>
<organism evidence="3 4">
    <name type="scientific">Penicillium malachiteum</name>
    <dbReference type="NCBI Taxonomy" id="1324776"/>
    <lineage>
        <taxon>Eukaryota</taxon>
        <taxon>Fungi</taxon>
        <taxon>Dikarya</taxon>
        <taxon>Ascomycota</taxon>
        <taxon>Pezizomycotina</taxon>
        <taxon>Eurotiomycetes</taxon>
        <taxon>Eurotiomycetidae</taxon>
        <taxon>Eurotiales</taxon>
        <taxon>Aspergillaceae</taxon>
        <taxon>Penicillium</taxon>
    </lineage>
</organism>
<evidence type="ECO:0000313" key="3">
    <source>
        <dbReference type="EMBL" id="KAJ5704256.1"/>
    </source>
</evidence>
<dbReference type="PANTHER" id="PTHR38113">
    <property type="match status" value="1"/>
</dbReference>
<comment type="caution">
    <text evidence="3">The sequence shown here is derived from an EMBL/GenBank/DDBJ whole genome shotgun (WGS) entry which is preliminary data.</text>
</comment>
<name>A0AAD6MR51_9EURO</name>
<dbReference type="Proteomes" id="UP001215712">
    <property type="component" value="Unassembled WGS sequence"/>
</dbReference>
<sequence>MTRIKKKGNHKKRHGKHRGRGQKRPADTATKESDTSGHRSPLASKVSRTNLPAKSKILPPSFDPLEKNIFERVPMPENYVFVPKGNVYITRHCRTITKESNRVVYLVYAKSGKRTRGIRVPEEVHAKVCDMETSTAKTRADAAEARDVKATSRNRVLLREEYPFMPAKSLKIILDHAFLKGSGRVGRTTRMSDERKAELAVEAHIRHVHTPYDELLNGGTRRDKARRMVWPAIKRIKKLWVDGKEEDTENEVIDLTSSPGPCDLSDSE</sequence>
<dbReference type="EMBL" id="JAQJAN010000020">
    <property type="protein sequence ID" value="KAJ5704256.1"/>
    <property type="molecule type" value="Genomic_DNA"/>
</dbReference>
<evidence type="ECO:0000256" key="1">
    <source>
        <dbReference type="SAM" id="MobiDB-lite"/>
    </source>
</evidence>